<name>Q4KPG0_9VIRU</name>
<keyword evidence="2" id="KW-1185">Reference proteome</keyword>
<evidence type="ECO:0000313" key="1">
    <source>
        <dbReference type="EMBL" id="AAY24953.1"/>
    </source>
</evidence>
<dbReference type="RefSeq" id="YP_271884.1">
    <property type="nucleotide sequence ID" value="NC_007217.1"/>
</dbReference>
<dbReference type="Proteomes" id="UP000001469">
    <property type="component" value="Segment"/>
</dbReference>
<evidence type="ECO:0000313" key="2">
    <source>
        <dbReference type="Proteomes" id="UP000001469"/>
    </source>
</evidence>
<sequence length="80" mass="8815">MGVKDQIRDLDEYQAQVQQAQAGQQQNARQAAAAATGQAGTVGNALGPVMNWEKTDVEFWMQVAQVVLLYLILRELRRGA</sequence>
<organism evidence="1 2">
    <name type="scientific">Haloarcula hispanica SH1 virus</name>
    <dbReference type="NCBI Taxonomy" id="326574"/>
    <lineage>
        <taxon>Viruses</taxon>
        <taxon>Singelaviria</taxon>
        <taxon>Helvetiavirae</taxon>
        <taxon>Dividoviricota</taxon>
        <taxon>Laserviricetes</taxon>
        <taxon>Halopanivirales</taxon>
        <taxon>Sphaerolipoviridae</taxon>
        <taxon>Alphasphaerolipovirus</taxon>
        <taxon>Alphasphaerolipovirus serpentinense</taxon>
    </lineage>
</organism>
<dbReference type="KEGG" id="vg:5177005"/>
<reference evidence="1 2" key="1">
    <citation type="journal article" date="2005" name="J. Virol.">
        <title>Constituents of SH1, a novel lipid-containing virus infecting the halophilic euryarchaeon Haloarcula hispanica.</title>
        <authorList>
            <person name="Bamford D.H."/>
            <person name="Ravantti J.J."/>
            <person name="Ronnholm G."/>
            <person name="Laurinavicius S."/>
            <person name="Kukkaro P."/>
            <person name="Dyall-Smith M."/>
            <person name="Somerharju P."/>
            <person name="Kalkkinen N."/>
            <person name="Bamford J.K."/>
        </authorList>
    </citation>
    <scope>NUCLEOTIDE SEQUENCE</scope>
</reference>
<accession>Q4KPG0</accession>
<protein>
    <submittedName>
        <fullName evidence="1">ORF 27</fullName>
    </submittedName>
</protein>
<dbReference type="GeneID" id="5177005"/>
<proteinExistence type="predicted"/>
<dbReference type="OrthoDB" id="27744at10239"/>
<dbReference type="EMBL" id="AY950802">
    <property type="protein sequence ID" value="AAY24953.1"/>
    <property type="molecule type" value="Genomic_DNA"/>
</dbReference>